<evidence type="ECO:0000313" key="1">
    <source>
        <dbReference type="EMBL" id="RMZ95791.1"/>
    </source>
</evidence>
<accession>A0A3M7P9M4</accession>
<reference evidence="1 2" key="1">
    <citation type="journal article" date="2018" name="Sci. Rep.">
        <title>Genomic signatures of local adaptation to the degree of environmental predictability in rotifers.</title>
        <authorList>
            <person name="Franch-Gras L."/>
            <person name="Hahn C."/>
            <person name="Garcia-Roger E.M."/>
            <person name="Carmona M.J."/>
            <person name="Serra M."/>
            <person name="Gomez A."/>
        </authorList>
    </citation>
    <scope>NUCLEOTIDE SEQUENCE [LARGE SCALE GENOMIC DNA]</scope>
    <source>
        <strain evidence="1">HYR1</strain>
    </source>
</reference>
<evidence type="ECO:0000313" key="2">
    <source>
        <dbReference type="Proteomes" id="UP000276133"/>
    </source>
</evidence>
<organism evidence="1 2">
    <name type="scientific">Brachionus plicatilis</name>
    <name type="common">Marine rotifer</name>
    <name type="synonym">Brachionus muelleri</name>
    <dbReference type="NCBI Taxonomy" id="10195"/>
    <lineage>
        <taxon>Eukaryota</taxon>
        <taxon>Metazoa</taxon>
        <taxon>Spiralia</taxon>
        <taxon>Gnathifera</taxon>
        <taxon>Rotifera</taxon>
        <taxon>Eurotatoria</taxon>
        <taxon>Monogononta</taxon>
        <taxon>Pseudotrocha</taxon>
        <taxon>Ploima</taxon>
        <taxon>Brachionidae</taxon>
        <taxon>Brachionus</taxon>
    </lineage>
</organism>
<protein>
    <submittedName>
        <fullName evidence="1">Uncharacterized protein</fullName>
    </submittedName>
</protein>
<gene>
    <name evidence="1" type="ORF">BpHYR1_028344</name>
</gene>
<dbReference type="AlphaFoldDB" id="A0A3M7P9M4"/>
<dbReference type="Proteomes" id="UP000276133">
    <property type="component" value="Unassembled WGS sequence"/>
</dbReference>
<proteinExistence type="predicted"/>
<sequence>MNDLNIDCLQYKIILFNSKYQCIQLLSIHVCSGQLLDKYLFGILSPFISIRKMFGKKAFVRSEIADKTSRVV</sequence>
<comment type="caution">
    <text evidence="1">The sequence shown here is derived from an EMBL/GenBank/DDBJ whole genome shotgun (WGS) entry which is preliminary data.</text>
</comment>
<name>A0A3M7P9M4_BRAPC</name>
<dbReference type="EMBL" id="REGN01012339">
    <property type="protein sequence ID" value="RMZ95791.1"/>
    <property type="molecule type" value="Genomic_DNA"/>
</dbReference>
<keyword evidence="2" id="KW-1185">Reference proteome</keyword>